<evidence type="ECO:0000313" key="1">
    <source>
        <dbReference type="EMBL" id="PBQ23422.1"/>
    </source>
</evidence>
<organism evidence="1 2">
    <name type="scientific">Levilactobacillus brevis</name>
    <name type="common">Lactobacillus brevis</name>
    <dbReference type="NCBI Taxonomy" id="1580"/>
    <lineage>
        <taxon>Bacteria</taxon>
        <taxon>Bacillati</taxon>
        <taxon>Bacillota</taxon>
        <taxon>Bacilli</taxon>
        <taxon>Lactobacillales</taxon>
        <taxon>Lactobacillaceae</taxon>
        <taxon>Levilactobacillus</taxon>
    </lineage>
</organism>
<name>A0A2A3TWJ1_LEVBR</name>
<proteinExistence type="predicted"/>
<evidence type="ECO:0008006" key="3">
    <source>
        <dbReference type="Google" id="ProtNLM"/>
    </source>
</evidence>
<dbReference type="Proteomes" id="UP000217918">
    <property type="component" value="Unassembled WGS sequence"/>
</dbReference>
<dbReference type="EMBL" id="NVYO01000001">
    <property type="protein sequence ID" value="PBQ23422.1"/>
    <property type="molecule type" value="Genomic_DNA"/>
</dbReference>
<protein>
    <recommendedName>
        <fullName evidence="3">Phage Mu protein F like protein</fullName>
    </recommendedName>
</protein>
<evidence type="ECO:0000313" key="2">
    <source>
        <dbReference type="Proteomes" id="UP000217918"/>
    </source>
</evidence>
<reference evidence="1 2" key="1">
    <citation type="submission" date="2017-09" db="EMBL/GenBank/DDBJ databases">
        <title>Genome sequence of Lactobacillus brevis D7.</title>
        <authorList>
            <person name="Kwon M.-S."/>
            <person name="Lim S.K."/>
            <person name="Choi H.-J."/>
        </authorList>
    </citation>
    <scope>NUCLEOTIDE SEQUENCE [LARGE SCALE GENOMIC DNA]</scope>
    <source>
        <strain evidence="1 2">D7</strain>
    </source>
</reference>
<gene>
    <name evidence="1" type="ORF">CNR29_05150</name>
</gene>
<comment type="caution">
    <text evidence="1">The sequence shown here is derived from an EMBL/GenBank/DDBJ whole genome shotgun (WGS) entry which is preliminary data.</text>
</comment>
<dbReference type="AlphaFoldDB" id="A0A2A3TWJ1"/>
<dbReference type="RefSeq" id="WP_096109874.1">
    <property type="nucleotide sequence ID" value="NZ_NVYO01000001.1"/>
</dbReference>
<sequence length="311" mass="35354">MPLTLNQEKQRIQQLINLDDQTDQQSSQYTAECLAFIQTHLMAFYERYADDEGISLTQVKQRVSKWDMGQWKQAISQMGDVSDWSDDAKQRMTIAGFVAGIDRSHLLDAIISLGVVKMTVSNQKNITHRLQLDGKTEARRMGDFFDLTSKQSKKVTSIITDPETTKIWSQNLWVDSDKMAGDVQYLVNQHLKHGMSLNDLNDILASHANPKQFKPGQSAADRISQMEFNARRIVRTESARLKDEVNMVTYRMKGVTKVDWVCEPGACLKCQGIEELGPYPINGAPDIPDDSHPNCRCSKIPHIENLNRSYF</sequence>
<accession>A0A2A3TWJ1</accession>